<reference evidence="2 3" key="1">
    <citation type="submission" date="2020-02" db="EMBL/GenBank/DDBJ databases">
        <title>Genome assembly of a novel Clostridium senegalense strain.</title>
        <authorList>
            <person name="Gupta T.B."/>
            <person name="Jauregui R."/>
            <person name="Maclean P."/>
            <person name="Nawarathana A."/>
            <person name="Brightwell G."/>
        </authorList>
    </citation>
    <scope>NUCLEOTIDE SEQUENCE [LARGE SCALE GENOMIC DNA]</scope>
    <source>
        <strain evidence="2 3">AGRFS4</strain>
    </source>
</reference>
<dbReference type="Proteomes" id="UP000481872">
    <property type="component" value="Unassembled WGS sequence"/>
</dbReference>
<dbReference type="Pfam" id="PF03961">
    <property type="entry name" value="FapA"/>
    <property type="match status" value="1"/>
</dbReference>
<dbReference type="Pfam" id="PF20250">
    <property type="entry name" value="FapA_N"/>
    <property type="match status" value="1"/>
</dbReference>
<name>A0A6M0H1G7_9CLOT</name>
<dbReference type="RefSeq" id="WP_199868817.1">
    <property type="nucleotide sequence ID" value="NZ_JAAGPU010000001.1"/>
</dbReference>
<dbReference type="InterPro" id="IPR046865">
    <property type="entry name" value="FapA_b_solenoid"/>
</dbReference>
<dbReference type="AlphaFoldDB" id="A0A6M0H1G7"/>
<sequence length="587" mass="66225">MEVKTNGLGVIKVENNKIFVLNPEEGKLPARILPSPEVEIKIDSKIITEPVEVFQENVVEFTIKNQEKPKRHLNIEISEDKIEAKVTMKEEKCNLYKIKDSQISPILRPTIEVIGELTAPRYTESELTMELNKLGIIYGLDNEAIKYCCENDIIESISIAIGKEPIKPIDDEIKAYFNVMDEKKLVEDDNGRVDFKSIGEVETVESGDLIGELKIGKNGKIGFNVYGQVIKPPKRKVKTIKNGKGVNIVGNRAYATISGKPYLRSNTFSVEEVFNVDGDVDISKGNIRFIGDVIVHGNVKDDMKVESGNSIIIHGNVLRGALNAEGDIEVKGNIISSNILGGNIGADYSKYIEQVEKIHEKIFNLCENLYKINSSNNLTNQIKEKDLINAIIDARFKNFNMDIYNLINSMKSQKDIQCDLYKFVSVKMCNCYFDSFKTINEVIYMEKLLKEKIEELNSKIYKRCDMYITYAQDCNIGVTGNIYIDGKGIYKSNVSSLDSIYFINDKSTIRGGVISAENEIKAKIVGTPNGVMNVLKVKDKGHIYVAMAYYNTKFIIGNKKYVLEEPSKDIHVYLDKDDEICVEKLKL</sequence>
<protein>
    <submittedName>
        <fullName evidence="2">DUF342 domain-containing protein</fullName>
    </submittedName>
</protein>
<dbReference type="PANTHER" id="PTHR38032:SF1">
    <property type="entry name" value="RNA-BINDING PROTEIN KHPB N-TERMINAL DOMAIN-CONTAINING PROTEIN"/>
    <property type="match status" value="1"/>
</dbReference>
<dbReference type="PANTHER" id="PTHR38032">
    <property type="entry name" value="POLYMERASE-RELATED"/>
    <property type="match status" value="1"/>
</dbReference>
<feature type="domain" description="Flagellar Assembly Protein A N-terminal region" evidence="1">
    <location>
        <begin position="74"/>
        <end position="265"/>
    </location>
</feature>
<dbReference type="InterPro" id="IPR005646">
    <property type="entry name" value="FapA"/>
</dbReference>
<proteinExistence type="predicted"/>
<evidence type="ECO:0000313" key="2">
    <source>
        <dbReference type="EMBL" id="NEU03472.1"/>
    </source>
</evidence>
<comment type="caution">
    <text evidence="2">The sequence shown here is derived from an EMBL/GenBank/DDBJ whole genome shotgun (WGS) entry which is preliminary data.</text>
</comment>
<accession>A0A6M0H1G7</accession>
<gene>
    <name evidence="2" type="ORF">G3M99_01120</name>
</gene>
<evidence type="ECO:0000259" key="1">
    <source>
        <dbReference type="Pfam" id="PF20250"/>
    </source>
</evidence>
<organism evidence="2 3">
    <name type="scientific">Clostridium senegalense</name>
    <dbReference type="NCBI Taxonomy" id="1465809"/>
    <lineage>
        <taxon>Bacteria</taxon>
        <taxon>Bacillati</taxon>
        <taxon>Bacillota</taxon>
        <taxon>Clostridia</taxon>
        <taxon>Eubacteriales</taxon>
        <taxon>Clostridiaceae</taxon>
        <taxon>Clostridium</taxon>
    </lineage>
</organism>
<dbReference type="InterPro" id="IPR046866">
    <property type="entry name" value="FapA_N"/>
</dbReference>
<keyword evidence="3" id="KW-1185">Reference proteome</keyword>
<evidence type="ECO:0000313" key="3">
    <source>
        <dbReference type="Proteomes" id="UP000481872"/>
    </source>
</evidence>
<dbReference type="EMBL" id="JAAGPU010000001">
    <property type="protein sequence ID" value="NEU03472.1"/>
    <property type="molecule type" value="Genomic_DNA"/>
</dbReference>